<accession>A0A9Q3D765</accession>
<proteinExistence type="predicted"/>
<dbReference type="AlphaFoldDB" id="A0A9Q3D765"/>
<protein>
    <recommendedName>
        <fullName evidence="1">Reverse transcriptase Ty1/copia-type domain-containing protein</fullName>
    </recommendedName>
</protein>
<dbReference type="OrthoDB" id="3054497at2759"/>
<evidence type="ECO:0000259" key="1">
    <source>
        <dbReference type="Pfam" id="PF07727"/>
    </source>
</evidence>
<reference evidence="2" key="1">
    <citation type="submission" date="2021-03" db="EMBL/GenBank/DDBJ databases">
        <title>Draft genome sequence of rust myrtle Austropuccinia psidii MF-1, a brazilian biotype.</title>
        <authorList>
            <person name="Quecine M.C."/>
            <person name="Pachon D.M.R."/>
            <person name="Bonatelli M.L."/>
            <person name="Correr F.H."/>
            <person name="Franceschini L.M."/>
            <person name="Leite T.F."/>
            <person name="Margarido G.R.A."/>
            <person name="Almeida C.A."/>
            <person name="Ferrarezi J.A."/>
            <person name="Labate C.A."/>
        </authorList>
    </citation>
    <scope>NUCLEOTIDE SEQUENCE</scope>
    <source>
        <strain evidence="2">MF-1</strain>
    </source>
</reference>
<feature type="domain" description="Reverse transcriptase Ty1/copia-type" evidence="1">
    <location>
        <begin position="2"/>
        <end position="117"/>
    </location>
</feature>
<dbReference type="EMBL" id="AVOT02012866">
    <property type="protein sequence ID" value="MBW0495002.1"/>
    <property type="molecule type" value="Genomic_DNA"/>
</dbReference>
<keyword evidence="3" id="KW-1185">Reference proteome</keyword>
<evidence type="ECO:0000313" key="2">
    <source>
        <dbReference type="EMBL" id="MBW0495002.1"/>
    </source>
</evidence>
<sequence>MSLRLVLASAVLKNWQVASFDISSAYLYSPVDETVLVEPPVAVLPELRGKVLRLKKALYGMRQVGLYWWKFLSSILVQIGFISTEVYQSLYIFQNEEAIIVIWIHVDDGVIASNSADALCTELNIKWSDVVQQIVGLKCAIGEGEVTIAQR</sequence>
<dbReference type="InterPro" id="IPR013103">
    <property type="entry name" value="RVT_2"/>
</dbReference>
<dbReference type="Proteomes" id="UP000765509">
    <property type="component" value="Unassembled WGS sequence"/>
</dbReference>
<dbReference type="Pfam" id="PF07727">
    <property type="entry name" value="RVT_2"/>
    <property type="match status" value="1"/>
</dbReference>
<evidence type="ECO:0000313" key="3">
    <source>
        <dbReference type="Proteomes" id="UP000765509"/>
    </source>
</evidence>
<comment type="caution">
    <text evidence="2">The sequence shown here is derived from an EMBL/GenBank/DDBJ whole genome shotgun (WGS) entry which is preliminary data.</text>
</comment>
<organism evidence="2 3">
    <name type="scientific">Austropuccinia psidii MF-1</name>
    <dbReference type="NCBI Taxonomy" id="1389203"/>
    <lineage>
        <taxon>Eukaryota</taxon>
        <taxon>Fungi</taxon>
        <taxon>Dikarya</taxon>
        <taxon>Basidiomycota</taxon>
        <taxon>Pucciniomycotina</taxon>
        <taxon>Pucciniomycetes</taxon>
        <taxon>Pucciniales</taxon>
        <taxon>Sphaerophragmiaceae</taxon>
        <taxon>Austropuccinia</taxon>
    </lineage>
</organism>
<name>A0A9Q3D765_9BASI</name>
<gene>
    <name evidence="2" type="ORF">O181_034717</name>
</gene>